<dbReference type="NCBIfam" id="TIGR02138">
    <property type="entry name" value="phosphate_pstC"/>
    <property type="match status" value="1"/>
</dbReference>
<evidence type="ECO:0000256" key="9">
    <source>
        <dbReference type="RuleBase" id="RU363032"/>
    </source>
</evidence>
<keyword evidence="7 9" id="KW-1133">Transmembrane helix</keyword>
<feature type="transmembrane region" description="Helical" evidence="9">
    <location>
        <begin position="214"/>
        <end position="232"/>
    </location>
</feature>
<dbReference type="Proteomes" id="UP000005835">
    <property type="component" value="Unassembled WGS sequence"/>
</dbReference>
<gene>
    <name evidence="12" type="ORF">HMPREF9465_00323</name>
</gene>
<keyword evidence="8 9" id="KW-0472">Membrane</keyword>
<evidence type="ECO:0000256" key="5">
    <source>
        <dbReference type="ARBA" id="ARBA00022592"/>
    </source>
</evidence>
<dbReference type="GO" id="GO:0006817">
    <property type="term" value="P:phosphate ion transport"/>
    <property type="evidence" value="ECO:0007669"/>
    <property type="project" value="UniProtKB-KW"/>
</dbReference>
<evidence type="ECO:0000256" key="3">
    <source>
        <dbReference type="ARBA" id="ARBA00022448"/>
    </source>
</evidence>
<evidence type="ECO:0000256" key="4">
    <source>
        <dbReference type="ARBA" id="ARBA00022475"/>
    </source>
</evidence>
<accession>K1KJV1</accession>
<dbReference type="InterPro" id="IPR000515">
    <property type="entry name" value="MetI-like"/>
</dbReference>
<evidence type="ECO:0000256" key="2">
    <source>
        <dbReference type="ARBA" id="ARBA00007069"/>
    </source>
</evidence>
<evidence type="ECO:0000256" key="10">
    <source>
        <dbReference type="RuleBase" id="RU363054"/>
    </source>
</evidence>
<keyword evidence="3 9" id="KW-0813">Transport</keyword>
<dbReference type="Gene3D" id="1.10.3720.10">
    <property type="entry name" value="MetI-like"/>
    <property type="match status" value="1"/>
</dbReference>
<dbReference type="GO" id="GO:0005315">
    <property type="term" value="F:phosphate transmembrane transporter activity"/>
    <property type="evidence" value="ECO:0007669"/>
    <property type="project" value="InterPro"/>
</dbReference>
<feature type="domain" description="ABC transmembrane type-1" evidence="11">
    <location>
        <begin position="70"/>
        <end position="281"/>
    </location>
</feature>
<dbReference type="PANTHER" id="PTHR30425:SF1">
    <property type="entry name" value="PHOSPHATE TRANSPORT SYSTEM PERMEASE PROTEIN PSTC"/>
    <property type="match status" value="1"/>
</dbReference>
<dbReference type="CDD" id="cd06261">
    <property type="entry name" value="TM_PBP2"/>
    <property type="match status" value="1"/>
</dbReference>
<feature type="transmembrane region" description="Helical" evidence="9">
    <location>
        <begin position="111"/>
        <end position="134"/>
    </location>
</feature>
<keyword evidence="6 9" id="KW-0812">Transmembrane</keyword>
<protein>
    <recommendedName>
        <fullName evidence="10">Phosphate transport system permease protein</fullName>
    </recommendedName>
</protein>
<sequence>MLNYRSADTLFRRASGTVACVSVLALTAIVLFLLAQGLPIFKDVPIGDFLFTTDWYPTDEPPVFGLGAMIVGSFAAAVLTAVIAVPLGVLTAAALHCAVPAWAARILKPVIELMAALPSVVIGFIGMVIVAPWLQETFNLPTGLNLFNAGLMLAFMCIPTIASISEDALRNVPGALREASLALGATRWETLCRVELRWAMGGIGTSVMLGLSRAIGETMVVLMVAGGAGIIPESIFDPVRPMTAGIAAEMAEAAVGGEHYHALYAAGLLLFLITFAFNLAAWYFTRRLSLRSA</sequence>
<dbReference type="eggNOG" id="COG0573">
    <property type="taxonomic scope" value="Bacteria"/>
</dbReference>
<comment type="function">
    <text evidence="10">Part of the binding-protein-dependent transport system for phosphate; probably responsible for the translocation of the substrate across the membrane.</text>
</comment>
<reference evidence="12 13" key="1">
    <citation type="submission" date="2012-05" db="EMBL/GenBank/DDBJ databases">
        <title>The Genome Sequence of Sutterella wadsworthensis 2_1_59BFAA.</title>
        <authorList>
            <consortium name="The Broad Institute Genome Sequencing Platform"/>
            <person name="Earl A."/>
            <person name="Ward D."/>
            <person name="Feldgarden M."/>
            <person name="Gevers D."/>
            <person name="Daigneault M."/>
            <person name="Strauss J."/>
            <person name="Allen-Vercoe E."/>
            <person name="Walker B."/>
            <person name="Young S.K."/>
            <person name="Zeng Q."/>
            <person name="Gargeya S."/>
            <person name="Fitzgerald M."/>
            <person name="Haas B."/>
            <person name="Abouelleil A."/>
            <person name="Alvarado L."/>
            <person name="Arachchi H.M."/>
            <person name="Berlin A.M."/>
            <person name="Chapman S.B."/>
            <person name="Goldberg J."/>
            <person name="Griggs A."/>
            <person name="Gujja S."/>
            <person name="Hansen M."/>
            <person name="Howarth C."/>
            <person name="Imamovic A."/>
            <person name="Larimer J."/>
            <person name="McCowen C."/>
            <person name="Montmayeur A."/>
            <person name="Murphy C."/>
            <person name="Neiman D."/>
            <person name="Pearson M."/>
            <person name="Priest M."/>
            <person name="Roberts A."/>
            <person name="Saif S."/>
            <person name="Shea T."/>
            <person name="Sisk P."/>
            <person name="Sykes S."/>
            <person name="Wortman J."/>
            <person name="Nusbaum C."/>
            <person name="Birren B."/>
        </authorList>
    </citation>
    <scope>NUCLEOTIDE SEQUENCE [LARGE SCALE GENOMIC DNA]</scope>
    <source>
        <strain evidence="12 13">2_1_59BFAA</strain>
    </source>
</reference>
<organism evidence="12 13">
    <name type="scientific">Sutterella wadsworthensis 2_1_59BFAA</name>
    <dbReference type="NCBI Taxonomy" id="742823"/>
    <lineage>
        <taxon>Bacteria</taxon>
        <taxon>Pseudomonadati</taxon>
        <taxon>Pseudomonadota</taxon>
        <taxon>Betaproteobacteria</taxon>
        <taxon>Burkholderiales</taxon>
        <taxon>Sutterellaceae</taxon>
        <taxon>Sutterella</taxon>
    </lineage>
</organism>
<comment type="caution">
    <text evidence="10">Lacks conserved residue(s) required for the propagation of feature annotation.</text>
</comment>
<evidence type="ECO:0000256" key="6">
    <source>
        <dbReference type="ARBA" id="ARBA00022692"/>
    </source>
</evidence>
<dbReference type="AlphaFoldDB" id="K1KJV1"/>
<dbReference type="RefSeq" id="WP_005433470.1">
    <property type="nucleotide sequence ID" value="NZ_JH815513.1"/>
</dbReference>
<dbReference type="STRING" id="742823.HMPREF9465_00323"/>
<dbReference type="HOGENOM" id="CLU_033621_1_0_4"/>
<dbReference type="InterPro" id="IPR035906">
    <property type="entry name" value="MetI-like_sf"/>
</dbReference>
<proteinExistence type="inferred from homology"/>
<feature type="transmembrane region" description="Helical" evidence="9">
    <location>
        <begin position="262"/>
        <end position="284"/>
    </location>
</feature>
<comment type="caution">
    <text evidence="12">The sequence shown here is derived from an EMBL/GenBank/DDBJ whole genome shotgun (WGS) entry which is preliminary data.</text>
</comment>
<evidence type="ECO:0000256" key="8">
    <source>
        <dbReference type="ARBA" id="ARBA00023136"/>
    </source>
</evidence>
<keyword evidence="10" id="KW-0997">Cell inner membrane</keyword>
<keyword evidence="4" id="KW-1003">Cell membrane</keyword>
<dbReference type="OrthoDB" id="9785113at2"/>
<dbReference type="EMBL" id="ADMG01000010">
    <property type="protein sequence ID" value="EKB32029.1"/>
    <property type="molecule type" value="Genomic_DNA"/>
</dbReference>
<dbReference type="PATRIC" id="fig|742823.3.peg.319"/>
<feature type="transmembrane region" description="Helical" evidence="9">
    <location>
        <begin position="146"/>
        <end position="164"/>
    </location>
</feature>
<dbReference type="PROSITE" id="PS50928">
    <property type="entry name" value="ABC_TM1"/>
    <property type="match status" value="1"/>
</dbReference>
<evidence type="ECO:0000256" key="1">
    <source>
        <dbReference type="ARBA" id="ARBA00004651"/>
    </source>
</evidence>
<comment type="similarity">
    <text evidence="2 10">Belongs to the binding-protein-dependent transport system permease family. CysTW subfamily.</text>
</comment>
<dbReference type="Pfam" id="PF00528">
    <property type="entry name" value="BPD_transp_1"/>
    <property type="match status" value="1"/>
</dbReference>
<feature type="transmembrane region" description="Helical" evidence="9">
    <location>
        <begin position="66"/>
        <end position="99"/>
    </location>
</feature>
<dbReference type="GO" id="GO:0005886">
    <property type="term" value="C:plasma membrane"/>
    <property type="evidence" value="ECO:0007669"/>
    <property type="project" value="UniProtKB-SubCell"/>
</dbReference>
<evidence type="ECO:0000256" key="7">
    <source>
        <dbReference type="ARBA" id="ARBA00022989"/>
    </source>
</evidence>
<name>K1KJV1_9BURK</name>
<comment type="subcellular location">
    <subcellularLocation>
        <location evidence="10">Cell inner membrane</location>
        <topology evidence="10">Multi-pass membrane protein</topology>
    </subcellularLocation>
    <subcellularLocation>
        <location evidence="1 9">Cell membrane</location>
        <topology evidence="1 9">Multi-pass membrane protein</topology>
    </subcellularLocation>
</comment>
<keyword evidence="13" id="KW-1185">Reference proteome</keyword>
<dbReference type="InterPro" id="IPR011864">
    <property type="entry name" value="Phosphate_PstC"/>
</dbReference>
<evidence type="ECO:0000313" key="12">
    <source>
        <dbReference type="EMBL" id="EKB32029.1"/>
    </source>
</evidence>
<dbReference type="PANTHER" id="PTHR30425">
    <property type="entry name" value="PHOSPHATE TRANSPORT SYSTEM PERMEASE PROTEIN PST"/>
    <property type="match status" value="1"/>
</dbReference>
<dbReference type="InterPro" id="IPR051124">
    <property type="entry name" value="Phosphate_Transport_Permease"/>
</dbReference>
<keyword evidence="5 10" id="KW-0592">Phosphate transport</keyword>
<dbReference type="SUPFAM" id="SSF161098">
    <property type="entry name" value="MetI-like"/>
    <property type="match status" value="1"/>
</dbReference>
<evidence type="ECO:0000313" key="13">
    <source>
        <dbReference type="Proteomes" id="UP000005835"/>
    </source>
</evidence>
<evidence type="ECO:0000259" key="11">
    <source>
        <dbReference type="PROSITE" id="PS50928"/>
    </source>
</evidence>